<dbReference type="SUPFAM" id="SSF53187">
    <property type="entry name" value="Zn-dependent exopeptidases"/>
    <property type="match status" value="1"/>
</dbReference>
<sequence length="405" mass="46018">MRSLFEAHERFKEKSLKIRRFKHKDLVGLFAKIPFEKTVVGTSYEGRPITKIKVGQGKRKILLWSQMHGDEATATMAIFDIFHFLQAKGDEFQGLRDSILNELELHFVPMLNPDGAERFQRRTAQEIDMNRDAVSLQCPESRILKSLVLNLKPEFSFNLHDQAKYYAVGNTGVQTTIAFLATAYNEAREWNAGRIKSAQVISCMNSALQEIIPNRVARFSDEFEPRAFGDNIQLWGSSLILVESGFYPSDEEKQYVRALNFQSILIGLQSIAQQSYTGYKIEDYESIPENNRVLLDLKIKNLAVGEGEFQYVTEVGVMQTEINSRNAKKFTLESVIEELGDLSVFSGISEWDAQGGRFRPISEFPELMKEYKIKNAPKCLKIGEPATFVVDFGNAQTLILDGKII</sequence>
<dbReference type="eggNOG" id="COG2866">
    <property type="taxonomic scope" value="Bacteria"/>
</dbReference>
<feature type="active site" description="Proton donor/acceptor" evidence="7">
    <location>
        <position position="243"/>
    </location>
</feature>
<dbReference type="GO" id="GO:0005615">
    <property type="term" value="C:extracellular space"/>
    <property type="evidence" value="ECO:0007669"/>
    <property type="project" value="TreeGrafter"/>
</dbReference>
<evidence type="ECO:0000256" key="2">
    <source>
        <dbReference type="ARBA" id="ARBA00005988"/>
    </source>
</evidence>
<evidence type="ECO:0000259" key="8">
    <source>
        <dbReference type="PROSITE" id="PS52035"/>
    </source>
</evidence>
<reference key="1">
    <citation type="submission" date="2010-11" db="EMBL/GenBank/DDBJ databases">
        <title>The complete genome of Leadbetterella byssophila DSM 17132.</title>
        <authorList>
            <consortium name="US DOE Joint Genome Institute (JGI-PGF)"/>
            <person name="Lucas S."/>
            <person name="Copeland A."/>
            <person name="Lapidus A."/>
            <person name="Glavina del Rio T."/>
            <person name="Dalin E."/>
            <person name="Tice H."/>
            <person name="Bruce D."/>
            <person name="Goodwin L."/>
            <person name="Pitluck S."/>
            <person name="Kyrpides N."/>
            <person name="Mavromatis K."/>
            <person name="Ivanova N."/>
            <person name="Teshima H."/>
            <person name="Brettin T."/>
            <person name="Detter J.C."/>
            <person name="Han C."/>
            <person name="Tapia R."/>
            <person name="Land M."/>
            <person name="Hauser L."/>
            <person name="Markowitz V."/>
            <person name="Cheng J.-F."/>
            <person name="Hugenholtz P."/>
            <person name="Woyke T."/>
            <person name="Wu D."/>
            <person name="Tindall B."/>
            <person name="Pomrenke H.G."/>
            <person name="Brambilla E."/>
            <person name="Klenk H.-P."/>
            <person name="Eisen J.A."/>
        </authorList>
    </citation>
    <scope>NUCLEOTIDE SEQUENCE [LARGE SCALE GENOMIC DNA]</scope>
    <source>
        <strain>DSM 17132</strain>
    </source>
</reference>
<comment type="cofactor">
    <cofactor evidence="1">
        <name>Zn(2+)</name>
        <dbReference type="ChEBI" id="CHEBI:29105"/>
    </cofactor>
</comment>
<evidence type="ECO:0000256" key="4">
    <source>
        <dbReference type="ARBA" id="ARBA00022801"/>
    </source>
</evidence>
<evidence type="ECO:0000313" key="10">
    <source>
        <dbReference type="Proteomes" id="UP000007435"/>
    </source>
</evidence>
<dbReference type="PANTHER" id="PTHR11705:SF143">
    <property type="entry name" value="SLL0236 PROTEIN"/>
    <property type="match status" value="1"/>
</dbReference>
<keyword evidence="10" id="KW-1185">Reference proteome</keyword>
<keyword evidence="6" id="KW-0482">Metalloprotease</keyword>
<dbReference type="Gene3D" id="3.40.630.10">
    <property type="entry name" value="Zn peptidases"/>
    <property type="match status" value="1"/>
</dbReference>
<organism evidence="9 10">
    <name type="scientific">Leadbetterella byssophila (strain DSM 17132 / JCM 16389 / KACC 11308 / NBRC 106382 / 4M15)</name>
    <dbReference type="NCBI Taxonomy" id="649349"/>
    <lineage>
        <taxon>Bacteria</taxon>
        <taxon>Pseudomonadati</taxon>
        <taxon>Bacteroidota</taxon>
        <taxon>Cytophagia</taxon>
        <taxon>Cytophagales</taxon>
        <taxon>Leadbetterellaceae</taxon>
        <taxon>Leadbetterella</taxon>
    </lineage>
</organism>
<dbReference type="HOGENOM" id="CLU_042010_0_0_10"/>
<dbReference type="PROSITE" id="PS52035">
    <property type="entry name" value="PEPTIDASE_M14"/>
    <property type="match status" value="1"/>
</dbReference>
<feature type="domain" description="Peptidase M14" evidence="8">
    <location>
        <begin position="12"/>
        <end position="271"/>
    </location>
</feature>
<keyword evidence="5" id="KW-0862">Zinc</keyword>
<dbReference type="STRING" id="649349.Lbys_2641"/>
<evidence type="ECO:0000256" key="5">
    <source>
        <dbReference type="ARBA" id="ARBA00022833"/>
    </source>
</evidence>
<dbReference type="Pfam" id="PF00246">
    <property type="entry name" value="Peptidase_M14"/>
    <property type="match status" value="1"/>
</dbReference>
<keyword evidence="9" id="KW-0121">Carboxypeptidase</keyword>
<dbReference type="InterPro" id="IPR000834">
    <property type="entry name" value="Peptidase_M14"/>
</dbReference>
<evidence type="ECO:0000256" key="7">
    <source>
        <dbReference type="PROSITE-ProRule" id="PRU01379"/>
    </source>
</evidence>
<evidence type="ECO:0000313" key="9">
    <source>
        <dbReference type="EMBL" id="ADQ18303.1"/>
    </source>
</evidence>
<comment type="similarity">
    <text evidence="2 7">Belongs to the peptidase M14 family.</text>
</comment>
<gene>
    <name evidence="9" type="ordered locus">Lbys_2641</name>
</gene>
<keyword evidence="3" id="KW-0645">Protease</keyword>
<dbReference type="GO" id="GO:0004181">
    <property type="term" value="F:metallocarboxypeptidase activity"/>
    <property type="evidence" value="ECO:0007669"/>
    <property type="project" value="InterPro"/>
</dbReference>
<dbReference type="GO" id="GO:0008270">
    <property type="term" value="F:zinc ion binding"/>
    <property type="evidence" value="ECO:0007669"/>
    <property type="project" value="InterPro"/>
</dbReference>
<reference evidence="9 10" key="2">
    <citation type="journal article" date="2011" name="Stand. Genomic Sci.">
        <title>Complete genome sequence of Leadbetterella byssophila type strain (4M15).</title>
        <authorList>
            <person name="Abt B."/>
            <person name="Teshima H."/>
            <person name="Lucas S."/>
            <person name="Lapidus A."/>
            <person name="Del Rio T.G."/>
            <person name="Nolan M."/>
            <person name="Tice H."/>
            <person name="Cheng J.F."/>
            <person name="Pitluck S."/>
            <person name="Liolios K."/>
            <person name="Pagani I."/>
            <person name="Ivanova N."/>
            <person name="Mavromatis K."/>
            <person name="Pati A."/>
            <person name="Tapia R."/>
            <person name="Han C."/>
            <person name="Goodwin L."/>
            <person name="Chen A."/>
            <person name="Palaniappan K."/>
            <person name="Land M."/>
            <person name="Hauser L."/>
            <person name="Chang Y.J."/>
            <person name="Jeffries C.D."/>
            <person name="Rohde M."/>
            <person name="Goker M."/>
            <person name="Tindall B.J."/>
            <person name="Detter J.C."/>
            <person name="Woyke T."/>
            <person name="Bristow J."/>
            <person name="Eisen J.A."/>
            <person name="Markowitz V."/>
            <person name="Hugenholtz P."/>
            <person name="Klenk H.P."/>
            <person name="Kyrpides N.C."/>
        </authorList>
    </citation>
    <scope>NUCLEOTIDE SEQUENCE [LARGE SCALE GENOMIC DNA]</scope>
    <source>
        <strain evidence="10">DSM 17132 / JCM 16389 / KACC 11308 / NBRC 106382 / 4M15</strain>
    </source>
</reference>
<evidence type="ECO:0000256" key="3">
    <source>
        <dbReference type="ARBA" id="ARBA00022670"/>
    </source>
</evidence>
<dbReference type="KEGG" id="lby:Lbys_2641"/>
<accession>E4RZR0</accession>
<dbReference type="GO" id="GO:0006508">
    <property type="term" value="P:proteolysis"/>
    <property type="evidence" value="ECO:0007669"/>
    <property type="project" value="UniProtKB-KW"/>
</dbReference>
<evidence type="ECO:0000256" key="6">
    <source>
        <dbReference type="ARBA" id="ARBA00023049"/>
    </source>
</evidence>
<name>E4RZR0_LEAB4</name>
<dbReference type="Proteomes" id="UP000007435">
    <property type="component" value="Chromosome"/>
</dbReference>
<protein>
    <submittedName>
        <fullName evidence="9">Peptidase M14 carboxypeptidase A</fullName>
    </submittedName>
</protein>
<dbReference type="EMBL" id="CP002305">
    <property type="protein sequence ID" value="ADQ18303.1"/>
    <property type="molecule type" value="Genomic_DNA"/>
</dbReference>
<dbReference type="RefSeq" id="WP_013409340.1">
    <property type="nucleotide sequence ID" value="NC_014655.1"/>
</dbReference>
<evidence type="ECO:0000256" key="1">
    <source>
        <dbReference type="ARBA" id="ARBA00001947"/>
    </source>
</evidence>
<proteinExistence type="inferred from homology"/>
<dbReference type="AlphaFoldDB" id="E4RZR0"/>
<dbReference type="OrthoDB" id="1119199at2"/>
<keyword evidence="4" id="KW-0378">Hydrolase</keyword>
<dbReference type="PANTHER" id="PTHR11705">
    <property type="entry name" value="PROTEASE FAMILY M14 CARBOXYPEPTIDASE A,B"/>
    <property type="match status" value="1"/>
</dbReference>